<gene>
    <name evidence="1" type="ORF">DHETER_LOCUS1680</name>
</gene>
<reference evidence="1" key="1">
    <citation type="submission" date="2021-06" db="EMBL/GenBank/DDBJ databases">
        <authorList>
            <person name="Kallberg Y."/>
            <person name="Tangrot J."/>
            <person name="Rosling A."/>
        </authorList>
    </citation>
    <scope>NUCLEOTIDE SEQUENCE</scope>
    <source>
        <strain evidence="1">IL203A</strain>
    </source>
</reference>
<proteinExistence type="predicted"/>
<dbReference type="Proteomes" id="UP000789702">
    <property type="component" value="Unassembled WGS sequence"/>
</dbReference>
<comment type="caution">
    <text evidence="1">The sequence shown here is derived from an EMBL/GenBank/DDBJ whole genome shotgun (WGS) entry which is preliminary data.</text>
</comment>
<protein>
    <submittedName>
        <fullName evidence="1">16969_t:CDS:1</fullName>
    </submittedName>
</protein>
<sequence>MYNLYTKKTPDMMEVDTPPQKQVATINSKPDKTNVVLQSAESDSLAKELDIPMLDSQKEKSPPT</sequence>
<accession>A0ACA9KF53</accession>
<organism evidence="1 2">
    <name type="scientific">Dentiscutata heterogama</name>
    <dbReference type="NCBI Taxonomy" id="1316150"/>
    <lineage>
        <taxon>Eukaryota</taxon>
        <taxon>Fungi</taxon>
        <taxon>Fungi incertae sedis</taxon>
        <taxon>Mucoromycota</taxon>
        <taxon>Glomeromycotina</taxon>
        <taxon>Glomeromycetes</taxon>
        <taxon>Diversisporales</taxon>
        <taxon>Gigasporaceae</taxon>
        <taxon>Dentiscutata</taxon>
    </lineage>
</organism>
<name>A0ACA9KF53_9GLOM</name>
<evidence type="ECO:0000313" key="2">
    <source>
        <dbReference type="Proteomes" id="UP000789702"/>
    </source>
</evidence>
<keyword evidence="2" id="KW-1185">Reference proteome</keyword>
<dbReference type="EMBL" id="CAJVPU010001071">
    <property type="protein sequence ID" value="CAG8470268.1"/>
    <property type="molecule type" value="Genomic_DNA"/>
</dbReference>
<evidence type="ECO:0000313" key="1">
    <source>
        <dbReference type="EMBL" id="CAG8470268.1"/>
    </source>
</evidence>